<feature type="region of interest" description="Disordered" evidence="1">
    <location>
        <begin position="437"/>
        <end position="505"/>
    </location>
</feature>
<feature type="compositionally biased region" description="Gly residues" evidence="1">
    <location>
        <begin position="356"/>
        <end position="371"/>
    </location>
</feature>
<reference evidence="2 3" key="1">
    <citation type="submission" date="2018-05" db="EMBL/GenBank/DDBJ databases">
        <title>Genomic Encyclopedia of Type Strains, Phase IV (KMG-IV): sequencing the most valuable type-strain genomes for metagenomic binning, comparative biology and taxonomic classification.</title>
        <authorList>
            <person name="Goeker M."/>
        </authorList>
    </citation>
    <scope>NUCLEOTIDE SEQUENCE [LARGE SCALE GENOMIC DNA]</scope>
    <source>
        <strain evidence="2 3">DSM 44717</strain>
    </source>
</reference>
<feature type="compositionally biased region" description="Acidic residues" evidence="1">
    <location>
        <begin position="456"/>
        <end position="465"/>
    </location>
</feature>
<evidence type="ECO:0000256" key="1">
    <source>
        <dbReference type="SAM" id="MobiDB-lite"/>
    </source>
</evidence>
<accession>A0A317NWT8</accession>
<name>A0A317NWT8_9NOCA</name>
<protein>
    <submittedName>
        <fullName evidence="2">Type VII secretion system (Wss) protein ESAT-6</fullName>
    </submittedName>
</protein>
<dbReference type="AlphaFoldDB" id="A0A317NWT8"/>
<evidence type="ECO:0000313" key="3">
    <source>
        <dbReference type="Proteomes" id="UP000246410"/>
    </source>
</evidence>
<dbReference type="InterPro" id="IPR010310">
    <property type="entry name" value="T7SS_ESAT-6-like"/>
</dbReference>
<dbReference type="Proteomes" id="UP000246410">
    <property type="component" value="Unassembled WGS sequence"/>
</dbReference>
<gene>
    <name evidence="2" type="ORF">DFR69_102466</name>
</gene>
<dbReference type="RefSeq" id="WP_110036535.1">
    <property type="nucleotide sequence ID" value="NZ_QGTL01000002.1"/>
</dbReference>
<feature type="region of interest" description="Disordered" evidence="1">
    <location>
        <begin position="287"/>
        <end position="418"/>
    </location>
</feature>
<organism evidence="2 3">
    <name type="scientific">Nocardia neocaledoniensis</name>
    <dbReference type="NCBI Taxonomy" id="236511"/>
    <lineage>
        <taxon>Bacteria</taxon>
        <taxon>Bacillati</taxon>
        <taxon>Actinomycetota</taxon>
        <taxon>Actinomycetes</taxon>
        <taxon>Mycobacteriales</taxon>
        <taxon>Nocardiaceae</taxon>
        <taxon>Nocardia</taxon>
    </lineage>
</organism>
<evidence type="ECO:0000313" key="2">
    <source>
        <dbReference type="EMBL" id="PWV79403.1"/>
    </source>
</evidence>
<sequence>MRSISGRTPGTDPDYVPVIEVFDNLSHTEIYQAVRQLDPAALSNAGQLFLSTSTGLGDEVENAHGEIRAAIADGWRGAAAQQAVDAVRDFEQAGRKIADVLTAVGVRLCQAGDAAESVRAAVAEPAAAQPDPSAALIDSEQAGTNAAIVRQAENARLDAVRAMETIYAGAFVPTGSGVPAFPDVTSGPGGAEVPVAGLGFSASAASPAATGAGATEGVVAAADVLVGADTAVEVDATVDAITAASAQVNGTISAATTYAATGSGQATTAPAQVLTGGATPSVTAPASVSGVHAATTAPPGYLAATDTRRRRDNTSTTATGGSVGYGADTEGTGAGNSNTGDDADGSGHFSDNGHPEAGGGNHSGDAGGSGAAGAATQSAATGSSPGPLTGAATSSATSGTETAQASAEGRQDAVGASGEAAAGMSAGAIGGMMGGAMVAADHTRPPGGPRPQPRQDEDEEDDDDDFLRYLDEEPTYLEPADEVNALIGKMEPTSPAVLGEWTGRE</sequence>
<comment type="caution">
    <text evidence="2">The sequence shown here is derived from an EMBL/GenBank/DDBJ whole genome shotgun (WGS) entry which is preliminary data.</text>
</comment>
<dbReference type="EMBL" id="QGTL01000002">
    <property type="protein sequence ID" value="PWV79403.1"/>
    <property type="molecule type" value="Genomic_DNA"/>
</dbReference>
<feature type="compositionally biased region" description="Low complexity" evidence="1">
    <location>
        <begin position="372"/>
        <end position="418"/>
    </location>
</feature>
<dbReference type="Gene3D" id="1.20.1260.20">
    <property type="entry name" value="PPE superfamily"/>
    <property type="match status" value="1"/>
</dbReference>
<proteinExistence type="predicted"/>
<feature type="compositionally biased region" description="Acidic residues" evidence="1">
    <location>
        <begin position="472"/>
        <end position="481"/>
    </location>
</feature>
<dbReference type="Pfam" id="PF06013">
    <property type="entry name" value="WXG100"/>
    <property type="match status" value="1"/>
</dbReference>
<dbReference type="InterPro" id="IPR036689">
    <property type="entry name" value="ESAT-6-like_sf"/>
</dbReference>
<dbReference type="InterPro" id="IPR038332">
    <property type="entry name" value="PPE_sf"/>
</dbReference>
<keyword evidence="3" id="KW-1185">Reference proteome</keyword>
<dbReference type="SUPFAM" id="SSF140453">
    <property type="entry name" value="EsxAB dimer-like"/>
    <property type="match status" value="1"/>
</dbReference>